<gene>
    <name evidence="18" type="primary">cobU</name>
    <name evidence="19" type="ORF">GW779_03195</name>
    <name evidence="18" type="ORF">GW910_04215</name>
</gene>
<comment type="caution">
    <text evidence="18">The sequence shown here is derived from an EMBL/GenBank/DDBJ whole genome shotgun (WGS) entry which is preliminary data.</text>
</comment>
<dbReference type="GO" id="GO:0009236">
    <property type="term" value="P:cobalamin biosynthetic process"/>
    <property type="evidence" value="ECO:0007669"/>
    <property type="project" value="UniProtKB-KW"/>
</dbReference>
<evidence type="ECO:0000256" key="11">
    <source>
        <dbReference type="ARBA" id="ARBA00022679"/>
    </source>
</evidence>
<dbReference type="CDD" id="cd00544">
    <property type="entry name" value="CobU"/>
    <property type="match status" value="1"/>
</dbReference>
<evidence type="ECO:0000256" key="10">
    <source>
        <dbReference type="ARBA" id="ARBA00022573"/>
    </source>
</evidence>
<dbReference type="Proteomes" id="UP000738826">
    <property type="component" value="Unassembled WGS sequence"/>
</dbReference>
<evidence type="ECO:0000256" key="9">
    <source>
        <dbReference type="ARBA" id="ARBA00012523"/>
    </source>
</evidence>
<keyword evidence="10" id="KW-0169">Cobalamin biosynthesis</keyword>
<dbReference type="PANTHER" id="PTHR34848">
    <property type="match status" value="1"/>
</dbReference>
<evidence type="ECO:0000256" key="17">
    <source>
        <dbReference type="ARBA" id="ARBA00030571"/>
    </source>
</evidence>
<name>A0A8J7YWG9_9ARCH</name>
<keyword evidence="15" id="KW-0342">GTP-binding</keyword>
<evidence type="ECO:0000256" key="5">
    <source>
        <dbReference type="ARBA" id="ARBA00004692"/>
    </source>
</evidence>
<dbReference type="EMBL" id="JAACQH010000055">
    <property type="protein sequence ID" value="NCS91405.1"/>
    <property type="molecule type" value="Genomic_DNA"/>
</dbReference>
<keyword evidence="18" id="KW-0548">Nucleotidyltransferase</keyword>
<dbReference type="Proteomes" id="UP000768163">
    <property type="component" value="Unassembled WGS sequence"/>
</dbReference>
<keyword evidence="14" id="KW-0067">ATP-binding</keyword>
<dbReference type="SUPFAM" id="SSF52540">
    <property type="entry name" value="P-loop containing nucleoside triphosphate hydrolases"/>
    <property type="match status" value="1"/>
</dbReference>
<keyword evidence="11 18" id="KW-0808">Transferase</keyword>
<evidence type="ECO:0000256" key="6">
    <source>
        <dbReference type="ARBA" id="ARBA00005159"/>
    </source>
</evidence>
<dbReference type="Pfam" id="PF02283">
    <property type="entry name" value="CobU"/>
    <property type="match status" value="1"/>
</dbReference>
<dbReference type="GO" id="GO:0008820">
    <property type="term" value="F:cobinamide phosphate guanylyltransferase activity"/>
    <property type="evidence" value="ECO:0007669"/>
    <property type="project" value="UniProtKB-EC"/>
</dbReference>
<evidence type="ECO:0000256" key="12">
    <source>
        <dbReference type="ARBA" id="ARBA00022741"/>
    </source>
</evidence>
<accession>A0A8J7YWG9</accession>
<comment type="catalytic activity">
    <reaction evidence="2">
        <text>adenosylcob(III)inamide phosphate + GTP + H(+) = adenosylcob(III)inamide-GDP + diphosphate</text>
        <dbReference type="Rhea" id="RHEA:22712"/>
        <dbReference type="ChEBI" id="CHEBI:15378"/>
        <dbReference type="ChEBI" id="CHEBI:33019"/>
        <dbReference type="ChEBI" id="CHEBI:37565"/>
        <dbReference type="ChEBI" id="CHEBI:58502"/>
        <dbReference type="ChEBI" id="CHEBI:60487"/>
        <dbReference type="EC" id="2.7.7.62"/>
    </reaction>
</comment>
<dbReference type="GO" id="GO:0043752">
    <property type="term" value="F:adenosylcobinamide kinase activity"/>
    <property type="evidence" value="ECO:0007669"/>
    <property type="project" value="UniProtKB-EC"/>
</dbReference>
<comment type="function">
    <text evidence="4">Catalyzes ATP-dependent phosphorylation of adenosylcobinamide and addition of GMP to adenosylcobinamide phosphate.</text>
</comment>
<sequence length="178" mass="20266">MFIFILGGVRSGKSRYAEEIALKNNKNVFYIATYENDGNDAEMTERIDKHKKHRPDEWTAVEIGKISGVCLKISEIADRTIIIDCLTLLVSNFLFDVKNADENDITKEIEKMVNEIKDGIKKNNNDVIVISNEVGQGIMPANKISRRYVDLLGRANQITAKHCDEFYFMFAGIPMMIK</sequence>
<evidence type="ECO:0000256" key="15">
    <source>
        <dbReference type="ARBA" id="ARBA00023134"/>
    </source>
</evidence>
<dbReference type="GO" id="GO:0005525">
    <property type="term" value="F:GTP binding"/>
    <property type="evidence" value="ECO:0007669"/>
    <property type="project" value="UniProtKB-KW"/>
</dbReference>
<evidence type="ECO:0000256" key="16">
    <source>
        <dbReference type="ARBA" id="ARBA00029570"/>
    </source>
</evidence>
<dbReference type="NCBIfam" id="NF004469">
    <property type="entry name" value="PRK05800.1"/>
    <property type="match status" value="1"/>
</dbReference>
<dbReference type="EMBL" id="JAACVF010000107">
    <property type="protein sequence ID" value="NCN65255.1"/>
    <property type="molecule type" value="Genomic_DNA"/>
</dbReference>
<proteinExistence type="inferred from homology"/>
<dbReference type="InterPro" id="IPR027417">
    <property type="entry name" value="P-loop_NTPase"/>
</dbReference>
<reference evidence="18" key="1">
    <citation type="submission" date="2019-11" db="EMBL/GenBank/DDBJ databases">
        <title>Lipid analysis of CO2-rich subsurface aquifers suggests an autotrophy-based deep biosphere with lysolipids enriched in CPR bacteria.</title>
        <authorList>
            <person name="Probst A.J."/>
            <person name="Elling F.J."/>
            <person name="Castelle C.J."/>
            <person name="Zhu Q."/>
            <person name="Elvert M."/>
            <person name="Birarda G."/>
            <person name="Holman H.-Y."/>
            <person name="Lane K.R."/>
            <person name="Ladd B."/>
            <person name="Ryan M.C."/>
            <person name="Woyke T."/>
            <person name="Hinrichs K.-U."/>
            <person name="Banfield J.F."/>
        </authorList>
    </citation>
    <scope>NUCLEOTIDE SEQUENCE</scope>
    <source>
        <strain evidence="18">CG_2015-01_33_1645</strain>
        <strain evidence="19">CG_2015-04_33_537</strain>
    </source>
</reference>
<dbReference type="Gene3D" id="3.40.50.300">
    <property type="entry name" value="P-loop containing nucleotide triphosphate hydrolases"/>
    <property type="match status" value="1"/>
</dbReference>
<comment type="catalytic activity">
    <reaction evidence="1">
        <text>adenosylcob(III)inamide + ATP = adenosylcob(III)inamide phosphate + ADP + H(+)</text>
        <dbReference type="Rhea" id="RHEA:15769"/>
        <dbReference type="ChEBI" id="CHEBI:2480"/>
        <dbReference type="ChEBI" id="CHEBI:15378"/>
        <dbReference type="ChEBI" id="CHEBI:30616"/>
        <dbReference type="ChEBI" id="CHEBI:58502"/>
        <dbReference type="ChEBI" id="CHEBI:456216"/>
        <dbReference type="EC" id="2.7.1.156"/>
    </reaction>
</comment>
<dbReference type="GO" id="GO:0005524">
    <property type="term" value="F:ATP binding"/>
    <property type="evidence" value="ECO:0007669"/>
    <property type="project" value="UniProtKB-KW"/>
</dbReference>
<evidence type="ECO:0000313" key="20">
    <source>
        <dbReference type="Proteomes" id="UP000768163"/>
    </source>
</evidence>
<dbReference type="AlphaFoldDB" id="A0A8J7YWG9"/>
<dbReference type="EC" id="2.7.1.156" evidence="8"/>
<evidence type="ECO:0000256" key="13">
    <source>
        <dbReference type="ARBA" id="ARBA00022777"/>
    </source>
</evidence>
<dbReference type="InterPro" id="IPR003203">
    <property type="entry name" value="CobU/CobP"/>
</dbReference>
<protein>
    <recommendedName>
        <fullName evidence="16">Adenosylcobinamide kinase</fullName>
        <ecNumber evidence="8">2.7.1.156</ecNumber>
        <ecNumber evidence="9">2.7.7.62</ecNumber>
    </recommendedName>
    <alternativeName>
        <fullName evidence="17">Adenosylcobinamide-phosphate guanylyltransferase</fullName>
    </alternativeName>
</protein>
<comment type="pathway">
    <text evidence="5">Cofactor biosynthesis; adenosylcobalamin biosynthesis; adenosylcobalamin from cob(II)yrinate a,c-diamide: step 6/7.</text>
</comment>
<comment type="catalytic activity">
    <reaction evidence="3">
        <text>adenosylcob(III)inamide + GTP = adenosylcob(III)inamide phosphate + GDP + H(+)</text>
        <dbReference type="Rhea" id="RHEA:15765"/>
        <dbReference type="ChEBI" id="CHEBI:2480"/>
        <dbReference type="ChEBI" id="CHEBI:15378"/>
        <dbReference type="ChEBI" id="CHEBI:37565"/>
        <dbReference type="ChEBI" id="CHEBI:58189"/>
        <dbReference type="ChEBI" id="CHEBI:58502"/>
        <dbReference type="EC" id="2.7.1.156"/>
    </reaction>
</comment>
<evidence type="ECO:0000313" key="19">
    <source>
        <dbReference type="EMBL" id="NCS91405.1"/>
    </source>
</evidence>
<evidence type="ECO:0000256" key="14">
    <source>
        <dbReference type="ARBA" id="ARBA00022840"/>
    </source>
</evidence>
<keyword evidence="13 18" id="KW-0418">Kinase</keyword>
<evidence type="ECO:0000256" key="7">
    <source>
        <dbReference type="ARBA" id="ARBA00007490"/>
    </source>
</evidence>
<evidence type="ECO:0000256" key="1">
    <source>
        <dbReference type="ARBA" id="ARBA00000312"/>
    </source>
</evidence>
<dbReference type="PIRSF" id="PIRSF006135">
    <property type="entry name" value="CobU"/>
    <property type="match status" value="1"/>
</dbReference>
<dbReference type="EC" id="2.7.7.62" evidence="9"/>
<evidence type="ECO:0000256" key="3">
    <source>
        <dbReference type="ARBA" id="ARBA00001522"/>
    </source>
</evidence>
<evidence type="ECO:0000256" key="8">
    <source>
        <dbReference type="ARBA" id="ARBA00012016"/>
    </source>
</evidence>
<organism evidence="18 20">
    <name type="scientific">Candidatus Altarchaeum hamiconexum</name>
    <dbReference type="NCBI Taxonomy" id="1803513"/>
    <lineage>
        <taxon>Archaea</taxon>
        <taxon>Candidatus Altarchaeota</taxon>
        <taxon>Candidatus Altiarchaeia</taxon>
        <taxon>Candidatus Altarchaeales</taxon>
        <taxon>Candidatus Altarchaeaceae</taxon>
        <taxon>Candidatus Altarchaeum</taxon>
    </lineage>
</organism>
<evidence type="ECO:0000256" key="4">
    <source>
        <dbReference type="ARBA" id="ARBA00003889"/>
    </source>
</evidence>
<evidence type="ECO:0000256" key="2">
    <source>
        <dbReference type="ARBA" id="ARBA00000711"/>
    </source>
</evidence>
<keyword evidence="12" id="KW-0547">Nucleotide-binding</keyword>
<comment type="similarity">
    <text evidence="7">Belongs to the CobU/CobP family.</text>
</comment>
<evidence type="ECO:0000313" key="18">
    <source>
        <dbReference type="EMBL" id="NCN65255.1"/>
    </source>
</evidence>
<dbReference type="PANTHER" id="PTHR34848:SF1">
    <property type="entry name" value="BIFUNCTIONAL ADENOSYLCOBALAMIN BIOSYNTHESIS PROTEIN COBU"/>
    <property type="match status" value="1"/>
</dbReference>
<comment type="pathway">
    <text evidence="6">Cofactor biosynthesis; adenosylcobalamin biosynthesis; adenosylcobalamin from cob(II)yrinate a,c-diamide: step 5/7.</text>
</comment>